<feature type="transmembrane region" description="Helical" evidence="9">
    <location>
        <begin position="104"/>
        <end position="124"/>
    </location>
</feature>
<evidence type="ECO:0000256" key="3">
    <source>
        <dbReference type="ARBA" id="ARBA00022448"/>
    </source>
</evidence>
<evidence type="ECO:0000256" key="9">
    <source>
        <dbReference type="RuleBase" id="RU366001"/>
    </source>
</evidence>
<dbReference type="Gene3D" id="1.10.3720.10">
    <property type="entry name" value="MetI-like"/>
    <property type="match status" value="1"/>
</dbReference>
<dbReference type="AlphaFoldDB" id="B3PJY6"/>
<dbReference type="InterPro" id="IPR035906">
    <property type="entry name" value="MetI-like_sf"/>
</dbReference>
<keyword evidence="12" id="KW-1185">Reference proteome</keyword>
<dbReference type="eggNOG" id="COG0555">
    <property type="taxonomic scope" value="Bacteria"/>
</dbReference>
<comment type="caution">
    <text evidence="9">Lacks conserved residue(s) required for the propagation of feature annotation.</text>
</comment>
<comment type="subcellular location">
    <subcellularLocation>
        <location evidence="1">Cell membrane</location>
        <topology evidence="1">Multi-pass membrane protein</topology>
    </subcellularLocation>
</comment>
<feature type="transmembrane region" description="Helical" evidence="9">
    <location>
        <begin position="144"/>
        <end position="162"/>
    </location>
</feature>
<organism evidence="11 12">
    <name type="scientific">Cellvibrio japonicus (strain Ueda107)</name>
    <name type="common">Pseudomonas fluorescens subsp. cellulosa</name>
    <dbReference type="NCBI Taxonomy" id="498211"/>
    <lineage>
        <taxon>Bacteria</taxon>
        <taxon>Pseudomonadati</taxon>
        <taxon>Pseudomonadota</taxon>
        <taxon>Gammaproteobacteria</taxon>
        <taxon>Cellvibrionales</taxon>
        <taxon>Cellvibrionaceae</taxon>
        <taxon>Cellvibrio</taxon>
    </lineage>
</organism>
<dbReference type="PANTHER" id="PTHR30406">
    <property type="entry name" value="SULFATE TRANSPORT SYSTEM PERMEASE PROTEIN"/>
    <property type="match status" value="1"/>
</dbReference>
<comment type="similarity">
    <text evidence="9">Belongs to the binding-protein-dependent transport system permease family. CysTW subfamily.</text>
</comment>
<proteinExistence type="inferred from homology"/>
<keyword evidence="4 9" id="KW-0812">Transmembrane</keyword>
<evidence type="ECO:0000256" key="6">
    <source>
        <dbReference type="ARBA" id="ARBA00023032"/>
    </source>
</evidence>
<dbReference type="CDD" id="cd06261">
    <property type="entry name" value="TM_PBP2"/>
    <property type="match status" value="1"/>
</dbReference>
<evidence type="ECO:0000313" key="12">
    <source>
        <dbReference type="Proteomes" id="UP000001036"/>
    </source>
</evidence>
<keyword evidence="7 9" id="KW-0472">Membrane</keyword>
<dbReference type="Pfam" id="PF00528">
    <property type="entry name" value="BPD_transp_1"/>
    <property type="match status" value="1"/>
</dbReference>
<evidence type="ECO:0000256" key="7">
    <source>
        <dbReference type="ARBA" id="ARBA00023136"/>
    </source>
</evidence>
<dbReference type="InterPro" id="IPR011865">
    <property type="entry name" value="CysT_permease"/>
</dbReference>
<dbReference type="GO" id="GO:0005886">
    <property type="term" value="C:plasma membrane"/>
    <property type="evidence" value="ECO:0007669"/>
    <property type="project" value="UniProtKB-SubCell"/>
</dbReference>
<sequence length="282" mass="31399">MLKSPSRLLSRPKRVLPGLTLSLGLSVFYLSLIVLLPAITLILKAAEISWNELVFYFTDPRLLASFKVTFLTAAVATFFNGVLGLLLAWILVRYEFPGRRLIDSLIDLPFALPTAVAGLTLSALFATNGWIGQWLAPVDIKVSYTFYGIVVAMFFTSLPFVVRSLQPVLEDLSPEFEEAAESLGANRWQIFRRVVWPHIFPAFVQGVGLSYVRCLGEFGAIIFIAGNMPYSTEVISLMVFTYIGEYNYVAAAAVALFILTVSLVLLLLLQIAQRFYLSPKLR</sequence>
<name>B3PJY6_CELJU</name>
<evidence type="ECO:0000256" key="8">
    <source>
        <dbReference type="ARBA" id="ARBA00025323"/>
    </source>
</evidence>
<evidence type="ECO:0000256" key="4">
    <source>
        <dbReference type="ARBA" id="ARBA00022692"/>
    </source>
</evidence>
<comment type="function">
    <text evidence="8">Part of the ABC transporter complex CysAWTP (TC 3.A.1.6.1) involved in sulfate/thiosulfate import. Probably responsible for the translocation of the substrate across the membrane.</text>
</comment>
<feature type="transmembrane region" description="Helical" evidence="9">
    <location>
        <begin position="63"/>
        <end position="92"/>
    </location>
</feature>
<feature type="transmembrane region" description="Helical" evidence="9">
    <location>
        <begin position="218"/>
        <end position="243"/>
    </location>
</feature>
<comment type="subunit">
    <text evidence="2">The complex is composed of two ATP-binding proteins (CysA), two transmembrane proteins (CysT and CysW) and a solute-binding protein (CysP).</text>
</comment>
<dbReference type="GO" id="GO:0015419">
    <property type="term" value="F:ABC-type sulfate transporter activity"/>
    <property type="evidence" value="ECO:0007669"/>
    <property type="project" value="UniProtKB-UniRule"/>
</dbReference>
<dbReference type="InterPro" id="IPR000515">
    <property type="entry name" value="MetI-like"/>
</dbReference>
<feature type="transmembrane region" description="Helical" evidence="9">
    <location>
        <begin position="21"/>
        <end position="43"/>
    </location>
</feature>
<keyword evidence="6 9" id="KW-0764">Sulfate transport</keyword>
<keyword evidence="3 9" id="KW-0813">Transport</keyword>
<dbReference type="HOGENOM" id="CLU_016047_14_0_6"/>
<feature type="domain" description="ABC transmembrane type-1" evidence="10">
    <location>
        <begin position="66"/>
        <end position="269"/>
    </location>
</feature>
<dbReference type="EMBL" id="CP000934">
    <property type="protein sequence ID" value="ACE83715.1"/>
    <property type="molecule type" value="Genomic_DNA"/>
</dbReference>
<accession>B3PJY6</accession>
<comment type="function">
    <text evidence="9">Part of the ABC transporter complex (TC 3.A.1.6.1) involved in sulfate/thiosulfate import.</text>
</comment>
<feature type="transmembrane region" description="Helical" evidence="9">
    <location>
        <begin position="249"/>
        <end position="272"/>
    </location>
</feature>
<dbReference type="PANTHER" id="PTHR30406:SF10">
    <property type="entry name" value="SULFATE TRANSPORT SYSTEM PERMEASE PROTEIN CYST"/>
    <property type="match status" value="1"/>
</dbReference>
<dbReference type="STRING" id="498211.CJA_2348"/>
<dbReference type="InterPro" id="IPR005667">
    <property type="entry name" value="Sulph_transpt2"/>
</dbReference>
<evidence type="ECO:0000256" key="2">
    <source>
        <dbReference type="ARBA" id="ARBA00011779"/>
    </source>
</evidence>
<dbReference type="NCBIfam" id="TIGR02139">
    <property type="entry name" value="permease_CysT"/>
    <property type="match status" value="1"/>
</dbReference>
<dbReference type="FunFam" id="1.10.3720.10:FF:000004">
    <property type="entry name" value="Sulfate transport system permease protein CysT"/>
    <property type="match status" value="1"/>
</dbReference>
<dbReference type="Proteomes" id="UP000001036">
    <property type="component" value="Chromosome"/>
</dbReference>
<evidence type="ECO:0000256" key="5">
    <source>
        <dbReference type="ARBA" id="ARBA00022989"/>
    </source>
</evidence>
<dbReference type="NCBIfam" id="TIGR00969">
    <property type="entry name" value="3a0106s02"/>
    <property type="match status" value="1"/>
</dbReference>
<protein>
    <recommendedName>
        <fullName evidence="9">Sulfate transport system permease protein CysT</fullName>
    </recommendedName>
</protein>
<dbReference type="RefSeq" id="WP_012487946.1">
    <property type="nucleotide sequence ID" value="NC_010995.1"/>
</dbReference>
<dbReference type="PROSITE" id="PS50928">
    <property type="entry name" value="ABC_TM1"/>
    <property type="match status" value="1"/>
</dbReference>
<dbReference type="SUPFAM" id="SSF161098">
    <property type="entry name" value="MetI-like"/>
    <property type="match status" value="1"/>
</dbReference>
<dbReference type="KEGG" id="cja:CJA_2348"/>
<gene>
    <name evidence="11" type="ordered locus">CJA_2348</name>
</gene>
<evidence type="ECO:0000313" key="11">
    <source>
        <dbReference type="EMBL" id="ACE83715.1"/>
    </source>
</evidence>
<reference evidence="11 12" key="1">
    <citation type="journal article" date="2008" name="J. Bacteriol.">
        <title>Insights into plant cell wall degradation from the genome sequence of the soil bacterium Cellvibrio japonicus.</title>
        <authorList>
            <person name="Deboy R.T."/>
            <person name="Mongodin E.F."/>
            <person name="Fouts D.E."/>
            <person name="Tailford L.E."/>
            <person name="Khouri H."/>
            <person name="Emerson J.B."/>
            <person name="Mohamoud Y."/>
            <person name="Watkins K."/>
            <person name="Henrissat B."/>
            <person name="Gilbert H.J."/>
            <person name="Nelson K.E."/>
        </authorList>
    </citation>
    <scope>NUCLEOTIDE SEQUENCE [LARGE SCALE GENOMIC DNA]</scope>
    <source>
        <strain evidence="11 12">Ueda107</strain>
    </source>
</reference>
<evidence type="ECO:0000256" key="1">
    <source>
        <dbReference type="ARBA" id="ARBA00004651"/>
    </source>
</evidence>
<keyword evidence="5 9" id="KW-1133">Transmembrane helix</keyword>
<evidence type="ECO:0000259" key="10">
    <source>
        <dbReference type="PROSITE" id="PS50928"/>
    </source>
</evidence>